<protein>
    <submittedName>
        <fullName evidence="14">Zinc finger protein 93</fullName>
    </submittedName>
</protein>
<accession>A0A226DBA8</accession>
<dbReference type="Pfam" id="PF00096">
    <property type="entry name" value="zf-C2H2"/>
    <property type="match status" value="2"/>
</dbReference>
<evidence type="ECO:0000256" key="10">
    <source>
        <dbReference type="ARBA" id="ARBA00023242"/>
    </source>
</evidence>
<evidence type="ECO:0000256" key="5">
    <source>
        <dbReference type="ARBA" id="ARBA00022771"/>
    </source>
</evidence>
<dbReference type="FunFam" id="3.30.160.60:FF:000660">
    <property type="entry name" value="zinc finger protein 64 isoform X1"/>
    <property type="match status" value="1"/>
</dbReference>
<keyword evidence="3" id="KW-0479">Metal-binding</keyword>
<evidence type="ECO:0000256" key="12">
    <source>
        <dbReference type="SAM" id="Coils"/>
    </source>
</evidence>
<evidence type="ECO:0000256" key="3">
    <source>
        <dbReference type="ARBA" id="ARBA00022723"/>
    </source>
</evidence>
<sequence>MDNPQNLGACYLCGVSDQEIVSIKVEYSNYICELLGKNDIFLQNLPLHNAVEQISSWNNCFHCLRLISELNLVLTKQGELVEQIKKRIKKETKRKADLVKLAKTKEEEEKYESEPEMESEEFFCKIEVDPDPAADDEEDDNDTFVLQTFDPPPPSPPKEDAISLSPLPPFQFHQPRNKGPPQPQACPICNKVFRGGHPKSRLRLHVDHVHGKVKPFPCPYCDFATTGKNMWVTHLLKKHETLEPSKPLACPHCPITFAISQLYSRHVENHTNLDFPHFCLNCDTRFQGRDQLDHHNRVSCPLLQQAKRIRQPLPCPVCEVTFFTEVKLSTHQRTQHPELLTFICPTCSSSHMAESHLTTHAQLHDDSLESYPCLVCRRVEFKLKDDLSLHLSSTHTGEETVPCDLAGCPIRFSSIATKLQHMGSTHKEAVWKCPTCQEGFTTLSARTTHEERAHKNQGVESFPCEEDGCGKILTSRLSLAGHVSRVHRRTGARMCEICGKQLTTVSSYKDHIKIHSGVKDWICEVCGRGFSCRKILKDHQVTHTGERPFKCKLCDKAYTQRQVLTSHVRKVHGGEGLKT</sequence>
<dbReference type="InterPro" id="IPR036236">
    <property type="entry name" value="Znf_C2H2_sf"/>
</dbReference>
<evidence type="ECO:0000256" key="4">
    <source>
        <dbReference type="ARBA" id="ARBA00022737"/>
    </source>
</evidence>
<feature type="domain" description="C2H2-type" evidence="13">
    <location>
        <begin position="549"/>
        <end position="577"/>
    </location>
</feature>
<comment type="subcellular location">
    <subcellularLocation>
        <location evidence="1">Nucleus</location>
    </subcellularLocation>
</comment>
<feature type="domain" description="C2H2-type" evidence="13">
    <location>
        <begin position="521"/>
        <end position="548"/>
    </location>
</feature>
<keyword evidence="6" id="KW-0862">Zinc</keyword>
<evidence type="ECO:0000256" key="7">
    <source>
        <dbReference type="ARBA" id="ARBA00023015"/>
    </source>
</evidence>
<keyword evidence="15" id="KW-1185">Reference proteome</keyword>
<comment type="caution">
    <text evidence="14">The sequence shown here is derived from an EMBL/GenBank/DDBJ whole genome shotgun (WGS) entry which is preliminary data.</text>
</comment>
<keyword evidence="7" id="KW-0805">Transcription regulation</keyword>
<keyword evidence="12" id="KW-0175">Coiled coil</keyword>
<evidence type="ECO:0000256" key="6">
    <source>
        <dbReference type="ARBA" id="ARBA00022833"/>
    </source>
</evidence>
<dbReference type="OrthoDB" id="6077919at2759"/>
<organism evidence="14 15">
    <name type="scientific">Folsomia candida</name>
    <name type="common">Springtail</name>
    <dbReference type="NCBI Taxonomy" id="158441"/>
    <lineage>
        <taxon>Eukaryota</taxon>
        <taxon>Metazoa</taxon>
        <taxon>Ecdysozoa</taxon>
        <taxon>Arthropoda</taxon>
        <taxon>Hexapoda</taxon>
        <taxon>Collembola</taxon>
        <taxon>Entomobryomorpha</taxon>
        <taxon>Isotomoidea</taxon>
        <taxon>Isotomidae</taxon>
        <taxon>Proisotominae</taxon>
        <taxon>Folsomia</taxon>
    </lineage>
</organism>
<dbReference type="Proteomes" id="UP000198287">
    <property type="component" value="Unassembled WGS sequence"/>
</dbReference>
<keyword evidence="5 11" id="KW-0863">Zinc-finger</keyword>
<dbReference type="InterPro" id="IPR013087">
    <property type="entry name" value="Znf_C2H2_type"/>
</dbReference>
<evidence type="ECO:0000259" key="13">
    <source>
        <dbReference type="PROSITE" id="PS50157"/>
    </source>
</evidence>
<dbReference type="PROSITE" id="PS50157">
    <property type="entry name" value="ZINC_FINGER_C2H2_2"/>
    <property type="match status" value="4"/>
</dbReference>
<feature type="domain" description="C2H2-type" evidence="13">
    <location>
        <begin position="462"/>
        <end position="492"/>
    </location>
</feature>
<comment type="similarity">
    <text evidence="2">Belongs to the krueppel C2H2-type zinc-finger protein family.</text>
</comment>
<dbReference type="GO" id="GO:0008270">
    <property type="term" value="F:zinc ion binding"/>
    <property type="evidence" value="ECO:0007669"/>
    <property type="project" value="UniProtKB-KW"/>
</dbReference>
<keyword evidence="10" id="KW-0539">Nucleus</keyword>
<dbReference type="SUPFAM" id="SSF57667">
    <property type="entry name" value="beta-beta-alpha zinc fingers"/>
    <property type="match status" value="5"/>
</dbReference>
<reference evidence="14 15" key="1">
    <citation type="submission" date="2015-12" db="EMBL/GenBank/DDBJ databases">
        <title>The genome of Folsomia candida.</title>
        <authorList>
            <person name="Faddeeva A."/>
            <person name="Derks M.F."/>
            <person name="Anvar Y."/>
            <person name="Smit S."/>
            <person name="Van Straalen N."/>
            <person name="Roelofs D."/>
        </authorList>
    </citation>
    <scope>NUCLEOTIDE SEQUENCE [LARGE SCALE GENOMIC DNA]</scope>
    <source>
        <strain evidence="14 15">VU population</strain>
        <tissue evidence="14">Whole body</tissue>
    </source>
</reference>
<dbReference type="Gene3D" id="3.30.160.60">
    <property type="entry name" value="Classic Zinc Finger"/>
    <property type="match status" value="7"/>
</dbReference>
<dbReference type="AlphaFoldDB" id="A0A226DBA8"/>
<keyword evidence="9" id="KW-0804">Transcription</keyword>
<dbReference type="PANTHER" id="PTHR24379">
    <property type="entry name" value="KRAB AND ZINC FINGER DOMAIN-CONTAINING"/>
    <property type="match status" value="1"/>
</dbReference>
<dbReference type="EMBL" id="LNIX01000026">
    <property type="protein sequence ID" value="OXA42489.1"/>
    <property type="molecule type" value="Genomic_DNA"/>
</dbReference>
<evidence type="ECO:0000313" key="14">
    <source>
        <dbReference type="EMBL" id="OXA42489.1"/>
    </source>
</evidence>
<gene>
    <name evidence="14" type="ORF">Fcan01_22965</name>
</gene>
<keyword evidence="4" id="KW-0677">Repeat</keyword>
<evidence type="ECO:0000256" key="2">
    <source>
        <dbReference type="ARBA" id="ARBA00006991"/>
    </source>
</evidence>
<evidence type="ECO:0000256" key="11">
    <source>
        <dbReference type="PROSITE-ProRule" id="PRU00042"/>
    </source>
</evidence>
<evidence type="ECO:0000313" key="15">
    <source>
        <dbReference type="Proteomes" id="UP000198287"/>
    </source>
</evidence>
<feature type="coiled-coil region" evidence="12">
    <location>
        <begin position="81"/>
        <end position="108"/>
    </location>
</feature>
<dbReference type="GO" id="GO:0005634">
    <property type="term" value="C:nucleus"/>
    <property type="evidence" value="ECO:0007669"/>
    <property type="project" value="UniProtKB-SubCell"/>
</dbReference>
<evidence type="ECO:0000256" key="1">
    <source>
        <dbReference type="ARBA" id="ARBA00004123"/>
    </source>
</evidence>
<feature type="domain" description="C2H2-type" evidence="13">
    <location>
        <begin position="493"/>
        <end position="520"/>
    </location>
</feature>
<dbReference type="STRING" id="158441.A0A226DBA8"/>
<evidence type="ECO:0000256" key="8">
    <source>
        <dbReference type="ARBA" id="ARBA00023125"/>
    </source>
</evidence>
<keyword evidence="8" id="KW-0238">DNA-binding</keyword>
<dbReference type="SMART" id="SM00355">
    <property type="entry name" value="ZnF_C2H2"/>
    <property type="match status" value="13"/>
</dbReference>
<dbReference type="GO" id="GO:0003677">
    <property type="term" value="F:DNA binding"/>
    <property type="evidence" value="ECO:0007669"/>
    <property type="project" value="UniProtKB-KW"/>
</dbReference>
<proteinExistence type="inferred from homology"/>
<evidence type="ECO:0000256" key="9">
    <source>
        <dbReference type="ARBA" id="ARBA00023163"/>
    </source>
</evidence>
<dbReference type="PROSITE" id="PS00028">
    <property type="entry name" value="ZINC_FINGER_C2H2_1"/>
    <property type="match status" value="7"/>
</dbReference>
<name>A0A226DBA8_FOLCA</name>
<dbReference type="PANTHER" id="PTHR24379:SF121">
    <property type="entry name" value="C2H2-TYPE DOMAIN-CONTAINING PROTEIN"/>
    <property type="match status" value="1"/>
</dbReference>